<dbReference type="InterPro" id="IPR009023">
    <property type="entry name" value="HMG_CoA_Rdtase_NAD(P)-bd_sf"/>
</dbReference>
<dbReference type="PRINTS" id="PR00071">
    <property type="entry name" value="HMGCOARDTASE"/>
</dbReference>
<evidence type="ECO:0000256" key="4">
    <source>
        <dbReference type="ARBA" id="ARBA00023002"/>
    </source>
</evidence>
<dbReference type="CDD" id="cd00643">
    <property type="entry name" value="HMG-CoA_reductase_classI"/>
    <property type="match status" value="1"/>
</dbReference>
<dbReference type="PROSITE" id="PS50065">
    <property type="entry name" value="HMG_COA_REDUCTASE_4"/>
    <property type="match status" value="1"/>
</dbReference>
<gene>
    <name evidence="5" type="ORF">Ga0609869_000528</name>
</gene>
<name>A0ABV3XPC6_9RHOB</name>
<dbReference type="PANTHER" id="PTHR10572">
    <property type="entry name" value="3-HYDROXY-3-METHYLGLUTARYL-COENZYME A REDUCTASE"/>
    <property type="match status" value="1"/>
</dbReference>
<dbReference type="Pfam" id="PF00368">
    <property type="entry name" value="HMG-CoA_red"/>
    <property type="match status" value="1"/>
</dbReference>
<evidence type="ECO:0000256" key="2">
    <source>
        <dbReference type="ARBA" id="ARBA00012999"/>
    </source>
</evidence>
<evidence type="ECO:0000256" key="1">
    <source>
        <dbReference type="ARBA" id="ARBA00007661"/>
    </source>
</evidence>
<dbReference type="InterPro" id="IPR009029">
    <property type="entry name" value="HMG_CoA_Rdtase_sub-bd_dom_sf"/>
</dbReference>
<keyword evidence="6" id="KW-1185">Reference proteome</keyword>
<reference evidence="5 6" key="1">
    <citation type="submission" date="2024-06" db="EMBL/GenBank/DDBJ databases">
        <title>Genome of Rhodovulum iodosum, a marine photoferrotroph.</title>
        <authorList>
            <person name="Bianchini G."/>
            <person name="Nikeleit V."/>
            <person name="Kappler A."/>
            <person name="Bryce C."/>
            <person name="Sanchez-Baracaldo P."/>
        </authorList>
    </citation>
    <scope>NUCLEOTIDE SEQUENCE [LARGE SCALE GENOMIC DNA]</scope>
    <source>
        <strain evidence="5 6">UT/N1</strain>
    </source>
</reference>
<dbReference type="InterPro" id="IPR023076">
    <property type="entry name" value="HMG_CoA_Rdtase_CS"/>
</dbReference>
<dbReference type="RefSeq" id="WP_125408044.1">
    <property type="nucleotide sequence ID" value="NZ_JBEHHI010000001.1"/>
</dbReference>
<dbReference type="Gene3D" id="3.30.70.420">
    <property type="entry name" value="Hydroxymethylglutaryl-CoA reductase, class I/II, NAD/NADP-binding domain"/>
    <property type="match status" value="1"/>
</dbReference>
<dbReference type="InterPro" id="IPR004554">
    <property type="entry name" value="HMG_CoA_Rdtase_eu_arc"/>
</dbReference>
<dbReference type="SUPFAM" id="SSF55035">
    <property type="entry name" value="NAD-binding domain of HMG-CoA reductase"/>
    <property type="match status" value="1"/>
</dbReference>
<evidence type="ECO:0000313" key="5">
    <source>
        <dbReference type="EMBL" id="MEX5727175.1"/>
    </source>
</evidence>
<proteinExistence type="inferred from homology"/>
<dbReference type="EMBL" id="JBEHHI010000001">
    <property type="protein sequence ID" value="MEX5727175.1"/>
    <property type="molecule type" value="Genomic_DNA"/>
</dbReference>
<organism evidence="5 6">
    <name type="scientific">Rhodovulum iodosum</name>
    <dbReference type="NCBI Taxonomy" id="68291"/>
    <lineage>
        <taxon>Bacteria</taxon>
        <taxon>Pseudomonadati</taxon>
        <taxon>Pseudomonadota</taxon>
        <taxon>Alphaproteobacteria</taxon>
        <taxon>Rhodobacterales</taxon>
        <taxon>Paracoccaceae</taxon>
        <taxon>Rhodovulum</taxon>
    </lineage>
</organism>
<keyword evidence="3" id="KW-0521">NADP</keyword>
<evidence type="ECO:0000256" key="3">
    <source>
        <dbReference type="ARBA" id="ARBA00022857"/>
    </source>
</evidence>
<dbReference type="InterPro" id="IPR023074">
    <property type="entry name" value="HMG_CoA_Rdtase_cat_sf"/>
</dbReference>
<dbReference type="Gene3D" id="3.90.770.10">
    <property type="entry name" value="3-hydroxy-3-methylglutaryl-coenzyme A Reductase, Chain A, domain 2"/>
    <property type="match status" value="1"/>
</dbReference>
<comment type="similarity">
    <text evidence="1">Belongs to the HMG-CoA reductase family.</text>
</comment>
<dbReference type="EC" id="1.1.1.34" evidence="2"/>
<dbReference type="SUPFAM" id="SSF56542">
    <property type="entry name" value="Substrate-binding domain of HMG-CoA reductase"/>
    <property type="match status" value="1"/>
</dbReference>
<dbReference type="PROSITE" id="PS00318">
    <property type="entry name" value="HMG_COA_REDUCTASE_2"/>
    <property type="match status" value="1"/>
</dbReference>
<dbReference type="Proteomes" id="UP001560019">
    <property type="component" value="Unassembled WGS sequence"/>
</dbReference>
<protein>
    <recommendedName>
        <fullName evidence="2">hydroxymethylglutaryl-CoA reductase (NADPH)</fullName>
        <ecNumber evidence="2">1.1.1.34</ecNumber>
    </recommendedName>
</protein>
<comment type="caution">
    <text evidence="5">The sequence shown here is derived from an EMBL/GenBank/DDBJ whole genome shotgun (WGS) entry which is preliminary data.</text>
</comment>
<accession>A0ABV3XPC6</accession>
<evidence type="ECO:0000313" key="6">
    <source>
        <dbReference type="Proteomes" id="UP001560019"/>
    </source>
</evidence>
<dbReference type="PANTHER" id="PTHR10572:SF24">
    <property type="entry name" value="3-HYDROXY-3-METHYLGLUTARYL-COENZYME A REDUCTASE"/>
    <property type="match status" value="1"/>
</dbReference>
<keyword evidence="4" id="KW-0560">Oxidoreductase</keyword>
<sequence>MIPPAIKAALDKARAAAAAPAAAPEGPRPPVFRTVRKPDASTVAAYWARLSPDGAADNPLRDPVGLSDPGLYARNIENLIGTVEMPVGIAGPLRLNGLHARGDFAVPLATTEAALVASYSRGAQAISAAGGAEAAVLSEGVLRSPAFVFGTIFDAGHFVDWVAANDAALQSAAEATTRHGRLVSLEPVIDANVVFLRCRYLTGDAAGQNMVTIATDALCRHIAGASPVPVQRWYVEGNHSGDKKASFLGAVTGRGRKVTAAVTLPETVIRRVLRSSSTAMADYARVAGLGAALSGQVGIQAHFANALAALYIATGQDAACVAESAVGMTRIEPCAGGLFCSVTLPNVLVGTVGGGTALPAQSAALDILGLRGEGHAPALAELAAGLCLAGEISIVAAIAEGHFARAHESLARGPRP</sequence>
<dbReference type="InterPro" id="IPR002202">
    <property type="entry name" value="HMG_CoA_Rdtase"/>
</dbReference>